<dbReference type="Proteomes" id="UP000559404">
    <property type="component" value="Unassembled WGS sequence"/>
</dbReference>
<dbReference type="Pfam" id="PF04172">
    <property type="entry name" value="LrgB"/>
    <property type="match status" value="1"/>
</dbReference>
<feature type="transmembrane region" description="Helical" evidence="5">
    <location>
        <begin position="212"/>
        <end position="235"/>
    </location>
</feature>
<protein>
    <submittedName>
        <fullName evidence="6">LrgB family protein</fullName>
    </submittedName>
</protein>
<feature type="transmembrane region" description="Helical" evidence="5">
    <location>
        <begin position="73"/>
        <end position="90"/>
    </location>
</feature>
<keyword evidence="3 5" id="KW-1133">Transmembrane helix</keyword>
<reference evidence="6 7" key="2">
    <citation type="submission" date="2020-08" db="EMBL/GenBank/DDBJ databases">
        <title>Stappia taiwanensis sp. nov., isolated from a coastal thermal spring.</title>
        <authorList>
            <person name="Kampfer P."/>
        </authorList>
    </citation>
    <scope>NUCLEOTIDE SEQUENCE [LARGE SCALE GENOMIC DNA]</scope>
    <source>
        <strain evidence="6 7">DSM 23284</strain>
    </source>
</reference>
<reference evidence="6 7" key="1">
    <citation type="submission" date="2020-07" db="EMBL/GenBank/DDBJ databases">
        <authorList>
            <person name="Li M."/>
        </authorList>
    </citation>
    <scope>NUCLEOTIDE SEQUENCE [LARGE SCALE GENOMIC DNA]</scope>
    <source>
        <strain evidence="6 7">DSM 23284</strain>
    </source>
</reference>
<dbReference type="EMBL" id="JACEON010000002">
    <property type="protein sequence ID" value="MBA4610532.1"/>
    <property type="molecule type" value="Genomic_DNA"/>
</dbReference>
<feature type="transmembrane region" description="Helical" evidence="5">
    <location>
        <begin position="102"/>
        <end position="125"/>
    </location>
</feature>
<feature type="transmembrane region" description="Helical" evidence="5">
    <location>
        <begin position="46"/>
        <end position="67"/>
    </location>
</feature>
<proteinExistence type="predicted"/>
<accession>A0A838XK87</accession>
<dbReference type="InterPro" id="IPR007300">
    <property type="entry name" value="CidB/LrgB"/>
</dbReference>
<evidence type="ECO:0000256" key="2">
    <source>
        <dbReference type="ARBA" id="ARBA00022692"/>
    </source>
</evidence>
<feature type="transmembrane region" description="Helical" evidence="5">
    <location>
        <begin position="12"/>
        <end position="34"/>
    </location>
</feature>
<dbReference type="PANTHER" id="PTHR30249">
    <property type="entry name" value="PUTATIVE SEROTONIN TRANSPORTER"/>
    <property type="match status" value="1"/>
</dbReference>
<comment type="subcellular location">
    <subcellularLocation>
        <location evidence="1">Membrane</location>
        <topology evidence="1">Multi-pass membrane protein</topology>
    </subcellularLocation>
</comment>
<evidence type="ECO:0000256" key="5">
    <source>
        <dbReference type="SAM" id="Phobius"/>
    </source>
</evidence>
<evidence type="ECO:0000256" key="3">
    <source>
        <dbReference type="ARBA" id="ARBA00022989"/>
    </source>
</evidence>
<gene>
    <name evidence="6" type="ORF">H1W37_02605</name>
</gene>
<feature type="transmembrane region" description="Helical" evidence="5">
    <location>
        <begin position="158"/>
        <end position="178"/>
    </location>
</feature>
<keyword evidence="7" id="KW-1185">Reference proteome</keyword>
<sequence>MTDPLAEIWVYLSASPLAALTLTLVAYQVGLALSRRLGGHPLANPVLIAVALISGLLLASGTDYAIYFDGAQFVHFLLGPATVALALPLYRQLATVRRSALAIGVSLVAGSLCAILSAVGIAWAMGAGMQTLASLAPKSVTAPVAMGISEALGGLPSLTAVLVILTGILGAALGPLLLDLLRVRDWRARGFAIGVAAHGIGTARALQVNETAGAFAGLAMGLNAIATAILLPLLWQLFVSL</sequence>
<dbReference type="AlphaFoldDB" id="A0A838XK87"/>
<evidence type="ECO:0000313" key="7">
    <source>
        <dbReference type="Proteomes" id="UP000559404"/>
    </source>
</evidence>
<evidence type="ECO:0000256" key="1">
    <source>
        <dbReference type="ARBA" id="ARBA00004141"/>
    </source>
</evidence>
<keyword evidence="2 5" id="KW-0812">Transmembrane</keyword>
<comment type="caution">
    <text evidence="6">The sequence shown here is derived from an EMBL/GenBank/DDBJ whole genome shotgun (WGS) entry which is preliminary data.</text>
</comment>
<evidence type="ECO:0000256" key="4">
    <source>
        <dbReference type="ARBA" id="ARBA00023136"/>
    </source>
</evidence>
<organism evidence="6 7">
    <name type="scientific">Stappia taiwanensis</name>
    <dbReference type="NCBI Taxonomy" id="992267"/>
    <lineage>
        <taxon>Bacteria</taxon>
        <taxon>Pseudomonadati</taxon>
        <taxon>Pseudomonadota</taxon>
        <taxon>Alphaproteobacteria</taxon>
        <taxon>Hyphomicrobiales</taxon>
        <taxon>Stappiaceae</taxon>
        <taxon>Stappia</taxon>
    </lineage>
</organism>
<name>A0A838XK87_9HYPH</name>
<dbReference type="GO" id="GO:0016020">
    <property type="term" value="C:membrane"/>
    <property type="evidence" value="ECO:0007669"/>
    <property type="project" value="UniProtKB-SubCell"/>
</dbReference>
<dbReference type="PANTHER" id="PTHR30249:SF0">
    <property type="entry name" value="PLASTIDAL GLYCOLATE_GLYCERATE TRANSLOCATOR 1, CHLOROPLASTIC"/>
    <property type="match status" value="1"/>
</dbReference>
<keyword evidence="4 5" id="KW-0472">Membrane</keyword>
<evidence type="ECO:0000313" key="6">
    <source>
        <dbReference type="EMBL" id="MBA4610532.1"/>
    </source>
</evidence>
<dbReference type="RefSeq" id="WP_181758730.1">
    <property type="nucleotide sequence ID" value="NZ_BMCR01000002.1"/>
</dbReference>